<gene>
    <name evidence="2" type="ORF">IWX90DRAFT_86318</name>
</gene>
<evidence type="ECO:0000313" key="3">
    <source>
        <dbReference type="Proteomes" id="UP001456524"/>
    </source>
</evidence>
<dbReference type="EMBL" id="JBBWUH010000015">
    <property type="protein sequence ID" value="KAK8152075.1"/>
    <property type="molecule type" value="Genomic_DNA"/>
</dbReference>
<comment type="caution">
    <text evidence="2">The sequence shown here is derived from an EMBL/GenBank/DDBJ whole genome shotgun (WGS) entry which is preliminary data.</text>
</comment>
<evidence type="ECO:0000256" key="1">
    <source>
        <dbReference type="SAM" id="SignalP"/>
    </source>
</evidence>
<protein>
    <recommendedName>
        <fullName evidence="4">Secreted protein</fullName>
    </recommendedName>
</protein>
<feature type="chain" id="PRO_5045793812" description="Secreted protein" evidence="1">
    <location>
        <begin position="30"/>
        <end position="159"/>
    </location>
</feature>
<reference evidence="2 3" key="1">
    <citation type="journal article" date="2022" name="G3 (Bethesda)">
        <title>Enemy or ally: a genomic approach to elucidate the lifestyle of Phyllosticta citrichinaensis.</title>
        <authorList>
            <person name="Buijs V.A."/>
            <person name="Groenewald J.Z."/>
            <person name="Haridas S."/>
            <person name="LaButti K.M."/>
            <person name="Lipzen A."/>
            <person name="Martin F.M."/>
            <person name="Barry K."/>
            <person name="Grigoriev I.V."/>
            <person name="Crous P.W."/>
            <person name="Seidl M.F."/>
        </authorList>
    </citation>
    <scope>NUCLEOTIDE SEQUENCE [LARGE SCALE GENOMIC DNA]</scope>
    <source>
        <strain evidence="2 3">CBS 129764</strain>
    </source>
</reference>
<keyword evidence="3" id="KW-1185">Reference proteome</keyword>
<evidence type="ECO:0000313" key="2">
    <source>
        <dbReference type="EMBL" id="KAK8152075.1"/>
    </source>
</evidence>
<feature type="signal peptide" evidence="1">
    <location>
        <begin position="1"/>
        <end position="29"/>
    </location>
</feature>
<proteinExistence type="predicted"/>
<accession>A0ABR1XFB3</accession>
<evidence type="ECO:0008006" key="4">
    <source>
        <dbReference type="Google" id="ProtNLM"/>
    </source>
</evidence>
<organism evidence="2 3">
    <name type="scientific">Phyllosticta citrichinensis</name>
    <dbReference type="NCBI Taxonomy" id="1130410"/>
    <lineage>
        <taxon>Eukaryota</taxon>
        <taxon>Fungi</taxon>
        <taxon>Dikarya</taxon>
        <taxon>Ascomycota</taxon>
        <taxon>Pezizomycotina</taxon>
        <taxon>Dothideomycetes</taxon>
        <taxon>Dothideomycetes incertae sedis</taxon>
        <taxon>Botryosphaeriales</taxon>
        <taxon>Phyllostictaceae</taxon>
        <taxon>Phyllosticta</taxon>
    </lineage>
</organism>
<keyword evidence="1" id="KW-0732">Signal</keyword>
<sequence length="159" mass="18055">MRLAWRRGKQPHRATLFLRLLLLLLLVFKQRDIIHLEVVAPSCSSSIRKNAGWQCTHFGQAVVLPRDAASWDGRCRVTQSSLLEPDKGLGLFLAGRIKHVWWDAQRAETLCKRLTAGLCLLSNQSMSQRSVFYILLSHNLLRTTVGHMALAIRIVFRVG</sequence>
<dbReference type="Proteomes" id="UP001456524">
    <property type="component" value="Unassembled WGS sequence"/>
</dbReference>
<name>A0ABR1XFB3_9PEZI</name>